<proteinExistence type="predicted"/>
<dbReference type="Proteomes" id="UP000009168">
    <property type="component" value="Unassembled WGS sequence"/>
</dbReference>
<protein>
    <submittedName>
        <fullName evidence="3">Amine-terminal domain cyclin</fullName>
    </submittedName>
</protein>
<keyword evidence="4" id="KW-1185">Reference proteome</keyword>
<dbReference type="InParanoid" id="Q22LT6"/>
<organism evidence="3 4">
    <name type="scientific">Tetrahymena thermophila (strain SB210)</name>
    <dbReference type="NCBI Taxonomy" id="312017"/>
    <lineage>
        <taxon>Eukaryota</taxon>
        <taxon>Sar</taxon>
        <taxon>Alveolata</taxon>
        <taxon>Ciliophora</taxon>
        <taxon>Intramacronucleata</taxon>
        <taxon>Oligohymenophorea</taxon>
        <taxon>Hymenostomatida</taxon>
        <taxon>Tetrahymenina</taxon>
        <taxon>Tetrahymenidae</taxon>
        <taxon>Tetrahymena</taxon>
    </lineage>
</organism>
<evidence type="ECO:0000313" key="4">
    <source>
        <dbReference type="Proteomes" id="UP000009168"/>
    </source>
</evidence>
<gene>
    <name evidence="3" type="ORF">TTHERM_00698650</name>
</gene>
<evidence type="ECO:0000256" key="1">
    <source>
        <dbReference type="SAM" id="Phobius"/>
    </source>
</evidence>
<keyword evidence="2" id="KW-0732">Signal</keyword>
<feature type="chain" id="PRO_5004201184" evidence="2">
    <location>
        <begin position="29"/>
        <end position="597"/>
    </location>
</feature>
<feature type="transmembrane region" description="Helical" evidence="1">
    <location>
        <begin position="539"/>
        <end position="561"/>
    </location>
</feature>
<name>Q22LT6_TETTS</name>
<feature type="transmembrane region" description="Helical" evidence="1">
    <location>
        <begin position="507"/>
        <end position="527"/>
    </location>
</feature>
<keyword evidence="1" id="KW-0812">Transmembrane</keyword>
<accession>Q22LT6</accession>
<dbReference type="GeneID" id="7829110"/>
<dbReference type="RefSeq" id="XP_976775.2">
    <property type="nucleotide sequence ID" value="XM_971682.3"/>
</dbReference>
<dbReference type="KEGG" id="tet:TTHERM_00698650"/>
<feature type="signal peptide" evidence="2">
    <location>
        <begin position="1"/>
        <end position="28"/>
    </location>
</feature>
<dbReference type="EMBL" id="GG662861">
    <property type="protein sequence ID" value="EAR86180.2"/>
    <property type="molecule type" value="Genomic_DNA"/>
</dbReference>
<keyword evidence="1" id="KW-0472">Membrane</keyword>
<keyword evidence="1" id="KW-1133">Transmembrane helix</keyword>
<reference evidence="4" key="1">
    <citation type="journal article" date="2006" name="PLoS Biol.">
        <title>Macronuclear genome sequence of the ciliate Tetrahymena thermophila, a model eukaryote.</title>
        <authorList>
            <person name="Eisen J.A."/>
            <person name="Coyne R.S."/>
            <person name="Wu M."/>
            <person name="Wu D."/>
            <person name="Thiagarajan M."/>
            <person name="Wortman J.R."/>
            <person name="Badger J.H."/>
            <person name="Ren Q."/>
            <person name="Amedeo P."/>
            <person name="Jones K.M."/>
            <person name="Tallon L.J."/>
            <person name="Delcher A.L."/>
            <person name="Salzberg S.L."/>
            <person name="Silva J.C."/>
            <person name="Haas B.J."/>
            <person name="Majoros W.H."/>
            <person name="Farzad M."/>
            <person name="Carlton J.M."/>
            <person name="Smith R.K. Jr."/>
            <person name="Garg J."/>
            <person name="Pearlman R.E."/>
            <person name="Karrer K.M."/>
            <person name="Sun L."/>
            <person name="Manning G."/>
            <person name="Elde N.C."/>
            <person name="Turkewitz A.P."/>
            <person name="Asai D.J."/>
            <person name="Wilkes D.E."/>
            <person name="Wang Y."/>
            <person name="Cai H."/>
            <person name="Collins K."/>
            <person name="Stewart B.A."/>
            <person name="Lee S.R."/>
            <person name="Wilamowska K."/>
            <person name="Weinberg Z."/>
            <person name="Ruzzo W.L."/>
            <person name="Wloga D."/>
            <person name="Gaertig J."/>
            <person name="Frankel J."/>
            <person name="Tsao C.-C."/>
            <person name="Gorovsky M.A."/>
            <person name="Keeling P.J."/>
            <person name="Waller R.F."/>
            <person name="Patron N.J."/>
            <person name="Cherry J.M."/>
            <person name="Stover N.A."/>
            <person name="Krieger C.J."/>
            <person name="del Toro C."/>
            <person name="Ryder H.F."/>
            <person name="Williamson S.C."/>
            <person name="Barbeau R.A."/>
            <person name="Hamilton E.P."/>
            <person name="Orias E."/>
        </authorList>
    </citation>
    <scope>NUCLEOTIDE SEQUENCE [LARGE SCALE GENOMIC DNA]</scope>
    <source>
        <strain evidence="4">SB210</strain>
    </source>
</reference>
<evidence type="ECO:0000313" key="3">
    <source>
        <dbReference type="EMBL" id="EAR86180.2"/>
    </source>
</evidence>
<evidence type="ECO:0000256" key="2">
    <source>
        <dbReference type="SAM" id="SignalP"/>
    </source>
</evidence>
<dbReference type="eggNOG" id="KOG0834">
    <property type="taxonomic scope" value="Eukaryota"/>
</dbReference>
<dbReference type="AlphaFoldDB" id="Q22LT6"/>
<dbReference type="HOGENOM" id="CLU_263542_0_0_1"/>
<sequence length="597" mass="68849">MANNNLHLNLKEAILIALLFSMMQLSFADEVVQKLEKQQDFSKSIVLNQKLLIDYDRDIFKHAYFIDFDDTSKSDNDFCIVKQRTVVSSSKIEQDFDFNDLKLTGKDEILAFQLVGSNFVSVSKLGMVSLFSISKDSQKLEFIESINLNIQEALDYQPIILAKDQNQSLILFKNQISIIDLKSKKAVSNKEVNLQNMTKNAIYVDETLYVPLRTEGLLVAKLQVDASNNIVIQQQSKITQFNSNTQQNNCDVTDIYYSKKTNQFFILDYKYGIYVTNDQINSLIHYIPKINSGYSFSIYENSNNEITIVVLFQKVISPMGISVYLKEKDTSSSTSRKYIHEIDQPIRLLEAERSKVFAFDHFALFQGKSTHALSYHSTFQNRQSNYYNRIPDFLTKDKTNTIIIVSKDLSPYNQTDNDFLVFSFFNKGYQVSQLAVQAPQLTCQPKLESDLGLYNYQISLYSNHCLNENTSSNQISLFKPKKQINKQAKNKMNKQINKQIKNINYKLFLLIILGIWIECLISQNITVDVENIIVDESNGLLIAAIVLLTILSVIILIFVIYNTIRKYKARIQGLEREFVQLSADNKKFKYQEMEQEV</sequence>